<reference evidence="13" key="2">
    <citation type="journal article" date="2021" name="PeerJ">
        <title>Extensive microbial diversity within the chicken gut microbiome revealed by metagenomics and culture.</title>
        <authorList>
            <person name="Gilroy R."/>
            <person name="Ravi A."/>
            <person name="Getino M."/>
            <person name="Pursley I."/>
            <person name="Horton D.L."/>
            <person name="Alikhan N.F."/>
            <person name="Baker D."/>
            <person name="Gharbi K."/>
            <person name="Hall N."/>
            <person name="Watson M."/>
            <person name="Adriaenssens E.M."/>
            <person name="Foster-Nyarko E."/>
            <person name="Jarju S."/>
            <person name="Secka A."/>
            <person name="Antonio M."/>
            <person name="Oren A."/>
            <person name="Chaudhuri R.R."/>
            <person name="La Ragione R."/>
            <person name="Hildebrand F."/>
            <person name="Pallen M.J."/>
        </authorList>
    </citation>
    <scope>NUCLEOTIDE SEQUENCE</scope>
    <source>
        <strain evidence="13">D3-1215</strain>
    </source>
</reference>
<evidence type="ECO:0000256" key="9">
    <source>
        <dbReference type="ARBA" id="ARBA00029936"/>
    </source>
</evidence>
<reference evidence="13" key="1">
    <citation type="submission" date="2020-10" db="EMBL/GenBank/DDBJ databases">
        <authorList>
            <person name="Gilroy R."/>
        </authorList>
    </citation>
    <scope>NUCLEOTIDE SEQUENCE</scope>
    <source>
        <strain evidence="13">D3-1215</strain>
    </source>
</reference>
<dbReference type="GO" id="GO:0004832">
    <property type="term" value="F:valine-tRNA ligase activity"/>
    <property type="evidence" value="ECO:0007669"/>
    <property type="project" value="UniProtKB-EC"/>
</dbReference>
<evidence type="ECO:0000256" key="3">
    <source>
        <dbReference type="ARBA" id="ARBA00022741"/>
    </source>
</evidence>
<sequence>GSMSVMAGTEKYTLFIGDAVNSEEEIRKAEDEIKYLEGFLASVMKKLSNEKFVQNAKPEVVENERKKKADAESKIATLRASISELKGGN</sequence>
<dbReference type="InterPro" id="IPR010978">
    <property type="entry name" value="tRNA-bd_arm"/>
</dbReference>
<dbReference type="SUPFAM" id="SSF46589">
    <property type="entry name" value="tRNA-binding arm"/>
    <property type="match status" value="1"/>
</dbReference>
<keyword evidence="6" id="KW-0175">Coiled coil</keyword>
<dbReference type="Proteomes" id="UP000823637">
    <property type="component" value="Unassembled WGS sequence"/>
</dbReference>
<comment type="caution">
    <text evidence="13">The sequence shown here is derived from an EMBL/GenBank/DDBJ whole genome shotgun (WGS) entry which is preliminary data.</text>
</comment>
<dbReference type="Pfam" id="PF10458">
    <property type="entry name" value="Val_tRNA-synt_C"/>
    <property type="match status" value="1"/>
</dbReference>
<dbReference type="Gene3D" id="1.10.287.380">
    <property type="entry name" value="Valyl-tRNA synthetase, C-terminal domain"/>
    <property type="match status" value="1"/>
</dbReference>
<evidence type="ECO:0000256" key="11">
    <source>
        <dbReference type="ARBA" id="ARBA00060830"/>
    </source>
</evidence>
<feature type="non-terminal residue" evidence="13">
    <location>
        <position position="1"/>
    </location>
</feature>
<evidence type="ECO:0000256" key="10">
    <source>
        <dbReference type="ARBA" id="ARBA00047552"/>
    </source>
</evidence>
<dbReference type="EMBL" id="JADIMR010000094">
    <property type="protein sequence ID" value="MBO8447371.1"/>
    <property type="molecule type" value="Genomic_DNA"/>
</dbReference>
<evidence type="ECO:0000313" key="13">
    <source>
        <dbReference type="EMBL" id="MBO8447371.1"/>
    </source>
</evidence>
<dbReference type="FunFam" id="1.10.287.380:FF:000001">
    <property type="entry name" value="Valine--tRNA ligase"/>
    <property type="match status" value="1"/>
</dbReference>
<evidence type="ECO:0000256" key="1">
    <source>
        <dbReference type="ARBA" id="ARBA00013169"/>
    </source>
</evidence>
<dbReference type="InterPro" id="IPR037118">
    <property type="entry name" value="Val-tRNA_synth_C_sf"/>
</dbReference>
<evidence type="ECO:0000256" key="2">
    <source>
        <dbReference type="ARBA" id="ARBA00022598"/>
    </source>
</evidence>
<name>A0A9D9EIU6_9BACT</name>
<keyword evidence="3" id="KW-0547">Nucleotide-binding</keyword>
<feature type="domain" description="Valyl-tRNA synthetase tRNA-binding arm" evidence="12">
    <location>
        <begin position="23"/>
        <end position="86"/>
    </location>
</feature>
<evidence type="ECO:0000313" key="14">
    <source>
        <dbReference type="Proteomes" id="UP000823637"/>
    </source>
</evidence>
<comment type="similarity">
    <text evidence="11">Belongs to the class-I aminoacyl-tRNA synthetase family. ValS type 1 subfamily.</text>
</comment>
<evidence type="ECO:0000256" key="4">
    <source>
        <dbReference type="ARBA" id="ARBA00022840"/>
    </source>
</evidence>
<keyword evidence="5" id="KW-0648">Protein biosynthesis</keyword>
<dbReference type="InterPro" id="IPR019499">
    <property type="entry name" value="Val-tRNA_synth_tRNA-bd"/>
</dbReference>
<keyword evidence="7" id="KW-0030">Aminoacyl-tRNA synthetase</keyword>
<evidence type="ECO:0000256" key="6">
    <source>
        <dbReference type="ARBA" id="ARBA00023054"/>
    </source>
</evidence>
<proteinExistence type="inferred from homology"/>
<protein>
    <recommendedName>
        <fullName evidence="8">Valine--tRNA ligase</fullName>
        <ecNumber evidence="1">6.1.1.9</ecNumber>
    </recommendedName>
    <alternativeName>
        <fullName evidence="9">Valyl-tRNA synthetase</fullName>
    </alternativeName>
</protein>
<evidence type="ECO:0000256" key="5">
    <source>
        <dbReference type="ARBA" id="ARBA00022917"/>
    </source>
</evidence>
<dbReference type="GO" id="GO:0005524">
    <property type="term" value="F:ATP binding"/>
    <property type="evidence" value="ECO:0007669"/>
    <property type="project" value="UniProtKB-KW"/>
</dbReference>
<accession>A0A9D9EIU6</accession>
<dbReference type="GO" id="GO:0006438">
    <property type="term" value="P:valyl-tRNA aminoacylation"/>
    <property type="evidence" value="ECO:0007669"/>
    <property type="project" value="InterPro"/>
</dbReference>
<organism evidence="13 14">
    <name type="scientific">Candidatus Enterocola intestinipullorum</name>
    <dbReference type="NCBI Taxonomy" id="2840783"/>
    <lineage>
        <taxon>Bacteria</taxon>
        <taxon>Pseudomonadati</taxon>
        <taxon>Bacteroidota</taxon>
        <taxon>Bacteroidia</taxon>
        <taxon>Bacteroidales</taxon>
        <taxon>Candidatus Enterocola</taxon>
    </lineage>
</organism>
<comment type="catalytic activity">
    <reaction evidence="10">
        <text>tRNA(Val) + L-valine + ATP = L-valyl-tRNA(Val) + AMP + diphosphate</text>
        <dbReference type="Rhea" id="RHEA:10704"/>
        <dbReference type="Rhea" id="RHEA-COMP:9672"/>
        <dbReference type="Rhea" id="RHEA-COMP:9708"/>
        <dbReference type="ChEBI" id="CHEBI:30616"/>
        <dbReference type="ChEBI" id="CHEBI:33019"/>
        <dbReference type="ChEBI" id="CHEBI:57762"/>
        <dbReference type="ChEBI" id="CHEBI:78442"/>
        <dbReference type="ChEBI" id="CHEBI:78537"/>
        <dbReference type="ChEBI" id="CHEBI:456215"/>
        <dbReference type="EC" id="6.1.1.9"/>
    </reaction>
</comment>
<keyword evidence="4" id="KW-0067">ATP-binding</keyword>
<gene>
    <name evidence="13" type="ORF">IAC32_06470</name>
</gene>
<keyword evidence="2" id="KW-0436">Ligase</keyword>
<evidence type="ECO:0000256" key="8">
    <source>
        <dbReference type="ARBA" id="ARBA00024407"/>
    </source>
</evidence>
<evidence type="ECO:0000259" key="12">
    <source>
        <dbReference type="Pfam" id="PF10458"/>
    </source>
</evidence>
<dbReference type="AlphaFoldDB" id="A0A9D9EIU6"/>
<evidence type="ECO:0000256" key="7">
    <source>
        <dbReference type="ARBA" id="ARBA00023146"/>
    </source>
</evidence>
<dbReference type="GO" id="GO:0005737">
    <property type="term" value="C:cytoplasm"/>
    <property type="evidence" value="ECO:0007669"/>
    <property type="project" value="InterPro"/>
</dbReference>
<dbReference type="EC" id="6.1.1.9" evidence="1"/>